<sequence length="456" mass="50461">MRGSHSSVFDSELYSSLFTQPEMKLIWSDENLIRCWLEFEVTVARVQAELNIIPVQAAEEIAAICQSFDVDWLRLAKETQSVGMAIKPLVDQITDAGTPLVKRYLHWGCTTQDLLDTALAMRIKQTLILLRRQLIELGESLKTMALEHKTTVMVARTNSVDASATTWGLHVSSYLSELTRHIHRLDNLYPMAITGLFGGAVGNLASVGHDGISTRDNLMKSLGLSSPVGMMNASQDNVVQVVQLFALVHGTLCRIANDVETMGRPSLAEVREGEGGGGSSTMPHKTNPRASNMIQTLSRMGWMYASGATNLLDQQDVRAASMRVLNWTLLPESALSLSTSLDRACRLITHLVVDKQKMRDNFNASKYFIMSESVSMRLADKIGRDQGYHIMKALLKDADGTQDLQQLVLNNAQIRKTLTEEEIMTACDPLSYLGCNDALIDETLAFFDATDKSMRA</sequence>
<dbReference type="PRINTS" id="PR00149">
    <property type="entry name" value="FUMRATELYASE"/>
</dbReference>
<evidence type="ECO:0000256" key="1">
    <source>
        <dbReference type="ARBA" id="ARBA00023239"/>
    </source>
</evidence>
<evidence type="ECO:0000256" key="2">
    <source>
        <dbReference type="SAM" id="MobiDB-lite"/>
    </source>
</evidence>
<dbReference type="GO" id="GO:0005829">
    <property type="term" value="C:cytosol"/>
    <property type="evidence" value="ECO:0007669"/>
    <property type="project" value="TreeGrafter"/>
</dbReference>
<proteinExistence type="predicted"/>
<dbReference type="SMART" id="SM00998">
    <property type="entry name" value="ADSL_C"/>
    <property type="match status" value="1"/>
</dbReference>
<dbReference type="InterPro" id="IPR008948">
    <property type="entry name" value="L-Aspartase-like"/>
</dbReference>
<dbReference type="GO" id="GO:0044208">
    <property type="term" value="P:'de novo' AMP biosynthetic process"/>
    <property type="evidence" value="ECO:0007669"/>
    <property type="project" value="TreeGrafter"/>
</dbReference>
<keyword evidence="1 4" id="KW-0456">Lyase</keyword>
<dbReference type="InterPro" id="IPR000362">
    <property type="entry name" value="Fumarate_lyase_fam"/>
</dbReference>
<name>A0A0T9UY67_YERAE</name>
<dbReference type="GO" id="GO:0004018">
    <property type="term" value="F:N6-(1,2-dicarboxyethyl)AMP AMP-lyase (fumarate-forming) activity"/>
    <property type="evidence" value="ECO:0007669"/>
    <property type="project" value="TreeGrafter"/>
</dbReference>
<dbReference type="EMBL" id="CQEM01000025">
    <property type="protein sequence ID" value="CNL83570.1"/>
    <property type="molecule type" value="Genomic_DNA"/>
</dbReference>
<dbReference type="InterPro" id="IPR020557">
    <property type="entry name" value="Fumarate_lyase_CS"/>
</dbReference>
<dbReference type="SUPFAM" id="SSF48557">
    <property type="entry name" value="L-aspartase-like"/>
    <property type="match status" value="1"/>
</dbReference>
<dbReference type="RefSeq" id="WP_050127070.1">
    <property type="nucleotide sequence ID" value="NZ_CABHQD010000131.1"/>
</dbReference>
<dbReference type="EC" id="4.3.2.2" evidence="4"/>
<dbReference type="PROSITE" id="PS00163">
    <property type="entry name" value="FUMARATE_LYASES"/>
    <property type="match status" value="1"/>
</dbReference>
<gene>
    <name evidence="4" type="primary">purB_2</name>
    <name evidence="4" type="ORF">ERS008460_03890</name>
</gene>
<organism evidence="4 5">
    <name type="scientific">Yersinia aleksiciae</name>
    <dbReference type="NCBI Taxonomy" id="263819"/>
    <lineage>
        <taxon>Bacteria</taxon>
        <taxon>Pseudomonadati</taxon>
        <taxon>Pseudomonadota</taxon>
        <taxon>Gammaproteobacteria</taxon>
        <taxon>Enterobacterales</taxon>
        <taxon>Yersiniaceae</taxon>
        <taxon>Yersinia</taxon>
    </lineage>
</organism>
<dbReference type="GO" id="GO:0070626">
    <property type="term" value="F:(S)-2-(5-amino-1-(5-phospho-D-ribosyl)imidazole-4-carboxamido) succinate lyase (fumarate-forming) activity"/>
    <property type="evidence" value="ECO:0007669"/>
    <property type="project" value="TreeGrafter"/>
</dbReference>
<dbReference type="Gene3D" id="1.20.200.10">
    <property type="entry name" value="Fumarase/aspartase (Central domain)"/>
    <property type="match status" value="1"/>
</dbReference>
<dbReference type="InterPro" id="IPR022761">
    <property type="entry name" value="Fumarate_lyase_N"/>
</dbReference>
<evidence type="ECO:0000313" key="4">
    <source>
        <dbReference type="EMBL" id="CNL83570.1"/>
    </source>
</evidence>
<dbReference type="EC" id="5.5.1.2" evidence="4"/>
<dbReference type="AlphaFoldDB" id="A0A0T9UY67"/>
<dbReference type="Gene3D" id="1.10.40.30">
    <property type="entry name" value="Fumarase/aspartase (C-terminal domain)"/>
    <property type="match status" value="1"/>
</dbReference>
<dbReference type="Proteomes" id="UP000040088">
    <property type="component" value="Unassembled WGS sequence"/>
</dbReference>
<dbReference type="Pfam" id="PF00206">
    <property type="entry name" value="Lyase_1"/>
    <property type="match status" value="1"/>
</dbReference>
<feature type="region of interest" description="Disordered" evidence="2">
    <location>
        <begin position="270"/>
        <end position="289"/>
    </location>
</feature>
<reference evidence="5" key="1">
    <citation type="submission" date="2015-03" db="EMBL/GenBank/DDBJ databases">
        <authorList>
            <consortium name="Pathogen Informatics"/>
        </authorList>
    </citation>
    <scope>NUCLEOTIDE SEQUENCE [LARGE SCALE GENOMIC DNA]</scope>
    <source>
        <strain evidence="5">IP27925</strain>
    </source>
</reference>
<dbReference type="GO" id="GO:0047472">
    <property type="term" value="F:3-carboxy-cis,cis-muconate cycloisomerase activity"/>
    <property type="evidence" value="ECO:0007669"/>
    <property type="project" value="UniProtKB-EC"/>
</dbReference>
<dbReference type="PANTHER" id="PTHR43172:SF1">
    <property type="entry name" value="ADENYLOSUCCINATE LYASE"/>
    <property type="match status" value="1"/>
</dbReference>
<accession>A0A0T9UY67</accession>
<evidence type="ECO:0000313" key="5">
    <source>
        <dbReference type="Proteomes" id="UP000040088"/>
    </source>
</evidence>
<protein>
    <submittedName>
        <fullName evidence="4">Adenylosuccinate lyase</fullName>
        <ecNumber evidence="4">4.3.2.2</ecNumber>
        <ecNumber evidence="4">5.5.1.2</ecNumber>
    </submittedName>
</protein>
<dbReference type="Gene3D" id="1.10.275.10">
    <property type="entry name" value="Fumarase/aspartase (N-terminal domain)"/>
    <property type="match status" value="1"/>
</dbReference>
<dbReference type="InterPro" id="IPR019468">
    <property type="entry name" value="AdenyloSucc_lyase_C"/>
</dbReference>
<dbReference type="Pfam" id="PF10397">
    <property type="entry name" value="ADSL_C"/>
    <property type="match status" value="1"/>
</dbReference>
<dbReference type="PANTHER" id="PTHR43172">
    <property type="entry name" value="ADENYLOSUCCINATE LYASE"/>
    <property type="match status" value="1"/>
</dbReference>
<dbReference type="CDD" id="cd01597">
    <property type="entry name" value="pCLME"/>
    <property type="match status" value="1"/>
</dbReference>
<evidence type="ECO:0000259" key="3">
    <source>
        <dbReference type="SMART" id="SM00998"/>
    </source>
</evidence>
<dbReference type="InterPro" id="IPR024083">
    <property type="entry name" value="Fumarase/histidase_N"/>
</dbReference>
<feature type="domain" description="Adenylosuccinate lyase C-terminal" evidence="3">
    <location>
        <begin position="366"/>
        <end position="444"/>
    </location>
</feature>
<keyword evidence="4" id="KW-0413">Isomerase</keyword>